<keyword evidence="5 12" id="KW-0436">Ligase</keyword>
<dbReference type="NCBIfam" id="TIGR00435">
    <property type="entry name" value="cysS"/>
    <property type="match status" value="1"/>
</dbReference>
<keyword evidence="10 12" id="KW-0648">Protein biosynthesis</keyword>
<dbReference type="GO" id="GO:0005524">
    <property type="term" value="F:ATP binding"/>
    <property type="evidence" value="ECO:0007669"/>
    <property type="project" value="UniProtKB-UniRule"/>
</dbReference>
<dbReference type="InterPro" id="IPR014729">
    <property type="entry name" value="Rossmann-like_a/b/a_fold"/>
</dbReference>
<evidence type="ECO:0000256" key="5">
    <source>
        <dbReference type="ARBA" id="ARBA00022598"/>
    </source>
</evidence>
<dbReference type="InterPro" id="IPR024909">
    <property type="entry name" value="Cys-tRNA/MSH_ligase"/>
</dbReference>
<dbReference type="InterPro" id="IPR032678">
    <property type="entry name" value="tRNA-synt_1_cat_dom"/>
</dbReference>
<evidence type="ECO:0000256" key="7">
    <source>
        <dbReference type="ARBA" id="ARBA00022741"/>
    </source>
</evidence>
<keyword evidence="4 12" id="KW-0963">Cytoplasm</keyword>
<feature type="short sequence motif" description="'KMSKS' region" evidence="12">
    <location>
        <begin position="274"/>
        <end position="278"/>
    </location>
</feature>
<dbReference type="Gene3D" id="1.20.120.1910">
    <property type="entry name" value="Cysteine-tRNA ligase, C-terminal anti-codon recognition domain"/>
    <property type="match status" value="1"/>
</dbReference>
<feature type="binding site" evidence="12">
    <location>
        <position position="246"/>
    </location>
    <ligand>
        <name>Zn(2+)</name>
        <dbReference type="ChEBI" id="CHEBI:29105"/>
    </ligand>
</feature>
<dbReference type="AlphaFoldDB" id="A0A0K1PVN1"/>
<dbReference type="SMART" id="SM00840">
    <property type="entry name" value="DALR_2"/>
    <property type="match status" value="1"/>
</dbReference>
<dbReference type="InterPro" id="IPR009080">
    <property type="entry name" value="tRNAsynth_Ia_anticodon-bd"/>
</dbReference>
<protein>
    <recommendedName>
        <fullName evidence="12">Cysteine--tRNA ligase</fullName>
        <ecNumber evidence="12">6.1.1.16</ecNumber>
    </recommendedName>
    <alternativeName>
        <fullName evidence="12">Cysteinyl-tRNA synthetase</fullName>
        <shortName evidence="12">CysRS</shortName>
    </alternativeName>
</protein>
<dbReference type="PATRIC" id="fig|1391654.3.peg.4302"/>
<dbReference type="KEGG" id="llu:AKJ09_04246"/>
<dbReference type="PRINTS" id="PR00983">
    <property type="entry name" value="TRNASYNTHCYS"/>
</dbReference>
<feature type="binding site" evidence="12">
    <location>
        <position position="242"/>
    </location>
    <ligand>
        <name>Zn(2+)</name>
        <dbReference type="ChEBI" id="CHEBI:29105"/>
    </ligand>
</feature>
<keyword evidence="6 12" id="KW-0479">Metal-binding</keyword>
<dbReference type="CDD" id="cd00672">
    <property type="entry name" value="CysRS_core"/>
    <property type="match status" value="1"/>
</dbReference>
<dbReference type="EMBL" id="CP012333">
    <property type="protein sequence ID" value="AKU97582.1"/>
    <property type="molecule type" value="Genomic_DNA"/>
</dbReference>
<feature type="binding site" evidence="12">
    <location>
        <position position="29"/>
    </location>
    <ligand>
        <name>Zn(2+)</name>
        <dbReference type="ChEBI" id="CHEBI:29105"/>
    </ligand>
</feature>
<sequence length="510" mass="56753">MPVRLYNTLTQKVEDFVPLTPGEVKLYVCGITTYDLAHAGHGRAYTTFDVLNRLLRARSYKVTYCRNVTDVDDKIVNRARERGEEPLALSKRMSDLADQDLAAIGCMKPDVEPRVSTSIDDIIELVQKLIDKGNAYVAETPSGNDVYYAVRSFPPYGKLSRRNIDELRSGASERLGDGAVDVKRDPLDFALWKSAGDDAFGWDSPWGKGRPGWHIECSAMAMRHLGEHLDIHCGGMDLVFPHHENEIAQSEAAHGPEFAKYWMHNGFLEIDKEKMSKSLGNFVTIKDVRDRNDPEALRYLYLGTHYRGPLSFDVEKRDDGRVVFPGVDEAERRIDYLYSTRDALQAAAGDEQAGDSNVLQGQAKIVNEGPERVLSTLDRDLNTPQALSVLAEVAKAANEIVMQIPKLKKDPAKHAAARSLAAKAVHALQATCEPLGLLQSTSEEYWSRTRAQRLRIRGLEAAAIDKKVTERGEARAAKDFARADALRKELTELGIEVFDAADASTWKIGI</sequence>
<dbReference type="OrthoDB" id="9815130at2"/>
<proteinExistence type="inferred from homology"/>
<keyword evidence="7 12" id="KW-0547">Nucleotide-binding</keyword>
<evidence type="ECO:0000256" key="6">
    <source>
        <dbReference type="ARBA" id="ARBA00022723"/>
    </source>
</evidence>
<comment type="subcellular location">
    <subcellularLocation>
        <location evidence="1 12">Cytoplasm</location>
    </subcellularLocation>
</comment>
<evidence type="ECO:0000256" key="8">
    <source>
        <dbReference type="ARBA" id="ARBA00022833"/>
    </source>
</evidence>
<evidence type="ECO:0000256" key="11">
    <source>
        <dbReference type="ARBA" id="ARBA00023146"/>
    </source>
</evidence>
<keyword evidence="15" id="KW-1185">Reference proteome</keyword>
<dbReference type="Pfam" id="PF01406">
    <property type="entry name" value="tRNA-synt_1e"/>
    <property type="match status" value="1"/>
</dbReference>
<evidence type="ECO:0000313" key="14">
    <source>
        <dbReference type="EMBL" id="AKU97582.1"/>
    </source>
</evidence>
<dbReference type="SUPFAM" id="SSF47323">
    <property type="entry name" value="Anticodon-binding domain of a subclass of class I aminoacyl-tRNA synthetases"/>
    <property type="match status" value="1"/>
</dbReference>
<keyword evidence="9 12" id="KW-0067">ATP-binding</keyword>
<dbReference type="PANTHER" id="PTHR10890:SF3">
    <property type="entry name" value="CYSTEINE--TRNA LIGASE, CYTOPLASMIC"/>
    <property type="match status" value="1"/>
</dbReference>
<gene>
    <name evidence="12" type="primary">cysS</name>
    <name evidence="14" type="ORF">AKJ09_04246</name>
</gene>
<keyword evidence="11 12" id="KW-0030">Aminoacyl-tRNA synthetase</keyword>
<comment type="similarity">
    <text evidence="2 12">Belongs to the class-I aminoacyl-tRNA synthetase family.</text>
</comment>
<reference evidence="14 15" key="1">
    <citation type="submission" date="2015-08" db="EMBL/GenBank/DDBJ databases">
        <authorList>
            <person name="Babu N.S."/>
            <person name="Beckwith C.J."/>
            <person name="Beseler K.G."/>
            <person name="Brison A."/>
            <person name="Carone J.V."/>
            <person name="Caskin T.P."/>
            <person name="Diamond M."/>
            <person name="Durham M.E."/>
            <person name="Foxe J.M."/>
            <person name="Go M."/>
            <person name="Henderson B.A."/>
            <person name="Jones I.B."/>
            <person name="McGettigan J.A."/>
            <person name="Micheletti S.J."/>
            <person name="Nasrallah M.E."/>
            <person name="Ortiz D."/>
            <person name="Piller C.R."/>
            <person name="Privatt S.R."/>
            <person name="Schneider S.L."/>
            <person name="Sharp S."/>
            <person name="Smith T.C."/>
            <person name="Stanton J.D."/>
            <person name="Ullery H.E."/>
            <person name="Wilson R.J."/>
            <person name="Serrano M.G."/>
            <person name="Buck G."/>
            <person name="Lee V."/>
            <person name="Wang Y."/>
            <person name="Carvalho R."/>
            <person name="Voegtly L."/>
            <person name="Shi R."/>
            <person name="Duckworth R."/>
            <person name="Johnson A."/>
            <person name="Loviza R."/>
            <person name="Walstead R."/>
            <person name="Shah Z."/>
            <person name="Kiflezghi M."/>
            <person name="Wade K."/>
            <person name="Ball S.L."/>
            <person name="Bradley K.W."/>
            <person name="Asai D.J."/>
            <person name="Bowman C.A."/>
            <person name="Russell D.A."/>
            <person name="Pope W.H."/>
            <person name="Jacobs-Sera D."/>
            <person name="Hendrix R.W."/>
            <person name="Hatfull G.F."/>
        </authorList>
    </citation>
    <scope>NUCLEOTIDE SEQUENCE [LARGE SCALE GENOMIC DNA]</scope>
    <source>
        <strain evidence="14 15">DSM 27648</strain>
    </source>
</reference>
<dbReference type="Pfam" id="PF09190">
    <property type="entry name" value="DALR_2"/>
    <property type="match status" value="1"/>
</dbReference>
<comment type="catalytic activity">
    <reaction evidence="12">
        <text>tRNA(Cys) + L-cysteine + ATP = L-cysteinyl-tRNA(Cys) + AMP + diphosphate</text>
        <dbReference type="Rhea" id="RHEA:17773"/>
        <dbReference type="Rhea" id="RHEA-COMP:9661"/>
        <dbReference type="Rhea" id="RHEA-COMP:9679"/>
        <dbReference type="ChEBI" id="CHEBI:30616"/>
        <dbReference type="ChEBI" id="CHEBI:33019"/>
        <dbReference type="ChEBI" id="CHEBI:35235"/>
        <dbReference type="ChEBI" id="CHEBI:78442"/>
        <dbReference type="ChEBI" id="CHEBI:78517"/>
        <dbReference type="ChEBI" id="CHEBI:456215"/>
        <dbReference type="EC" id="6.1.1.16"/>
    </reaction>
</comment>
<name>A0A0K1PVN1_9BACT</name>
<comment type="subunit">
    <text evidence="3 12">Monomer.</text>
</comment>
<evidence type="ECO:0000256" key="4">
    <source>
        <dbReference type="ARBA" id="ARBA00022490"/>
    </source>
</evidence>
<feature type="binding site" evidence="12">
    <location>
        <position position="217"/>
    </location>
    <ligand>
        <name>Zn(2+)</name>
        <dbReference type="ChEBI" id="CHEBI:29105"/>
    </ligand>
</feature>
<comment type="cofactor">
    <cofactor evidence="12">
        <name>Zn(2+)</name>
        <dbReference type="ChEBI" id="CHEBI:29105"/>
    </cofactor>
    <text evidence="12">Binds 1 zinc ion per subunit.</text>
</comment>
<dbReference type="HAMAP" id="MF_00041">
    <property type="entry name" value="Cys_tRNA_synth"/>
    <property type="match status" value="1"/>
</dbReference>
<dbReference type="GO" id="GO:0006423">
    <property type="term" value="P:cysteinyl-tRNA aminoacylation"/>
    <property type="evidence" value="ECO:0007669"/>
    <property type="project" value="UniProtKB-UniRule"/>
</dbReference>
<keyword evidence="8 12" id="KW-0862">Zinc</keyword>
<dbReference type="Gene3D" id="3.40.50.620">
    <property type="entry name" value="HUPs"/>
    <property type="match status" value="1"/>
</dbReference>
<evidence type="ECO:0000259" key="13">
    <source>
        <dbReference type="SMART" id="SM00840"/>
    </source>
</evidence>
<feature type="domain" description="Cysteinyl-tRNA synthetase class Ia DALR" evidence="13">
    <location>
        <begin position="372"/>
        <end position="447"/>
    </location>
</feature>
<dbReference type="FunFam" id="3.40.50.620:FF:000009">
    <property type="entry name" value="Cysteine--tRNA ligase"/>
    <property type="match status" value="1"/>
</dbReference>
<dbReference type="EC" id="6.1.1.16" evidence="12"/>
<feature type="binding site" evidence="12">
    <location>
        <position position="277"/>
    </location>
    <ligand>
        <name>ATP</name>
        <dbReference type="ChEBI" id="CHEBI:30616"/>
    </ligand>
</feature>
<dbReference type="InterPro" id="IPR015803">
    <property type="entry name" value="Cys-tRNA-ligase"/>
</dbReference>
<dbReference type="GO" id="GO:0004817">
    <property type="term" value="F:cysteine-tRNA ligase activity"/>
    <property type="evidence" value="ECO:0007669"/>
    <property type="project" value="UniProtKB-UniRule"/>
</dbReference>
<dbReference type="Proteomes" id="UP000064967">
    <property type="component" value="Chromosome"/>
</dbReference>
<feature type="short sequence motif" description="'HIGH' region" evidence="12">
    <location>
        <begin position="31"/>
        <end position="41"/>
    </location>
</feature>
<dbReference type="SUPFAM" id="SSF52374">
    <property type="entry name" value="Nucleotidylyl transferase"/>
    <property type="match status" value="1"/>
</dbReference>
<evidence type="ECO:0000256" key="10">
    <source>
        <dbReference type="ARBA" id="ARBA00022917"/>
    </source>
</evidence>
<evidence type="ECO:0000256" key="12">
    <source>
        <dbReference type="HAMAP-Rule" id="MF_00041"/>
    </source>
</evidence>
<organism evidence="14 15">
    <name type="scientific">Labilithrix luteola</name>
    <dbReference type="NCBI Taxonomy" id="1391654"/>
    <lineage>
        <taxon>Bacteria</taxon>
        <taxon>Pseudomonadati</taxon>
        <taxon>Myxococcota</taxon>
        <taxon>Polyangia</taxon>
        <taxon>Polyangiales</taxon>
        <taxon>Labilitrichaceae</taxon>
        <taxon>Labilithrix</taxon>
    </lineage>
</organism>
<dbReference type="RefSeq" id="WP_146648691.1">
    <property type="nucleotide sequence ID" value="NZ_CP012333.1"/>
</dbReference>
<evidence type="ECO:0000313" key="15">
    <source>
        <dbReference type="Proteomes" id="UP000064967"/>
    </source>
</evidence>
<dbReference type="PANTHER" id="PTHR10890">
    <property type="entry name" value="CYSTEINYL-TRNA SYNTHETASE"/>
    <property type="match status" value="1"/>
</dbReference>
<dbReference type="STRING" id="1391654.AKJ09_04246"/>
<dbReference type="GO" id="GO:0008270">
    <property type="term" value="F:zinc ion binding"/>
    <property type="evidence" value="ECO:0007669"/>
    <property type="project" value="UniProtKB-UniRule"/>
</dbReference>
<accession>A0A0K1PVN1</accession>
<evidence type="ECO:0000256" key="1">
    <source>
        <dbReference type="ARBA" id="ARBA00004496"/>
    </source>
</evidence>
<evidence type="ECO:0000256" key="9">
    <source>
        <dbReference type="ARBA" id="ARBA00022840"/>
    </source>
</evidence>
<evidence type="ECO:0000256" key="2">
    <source>
        <dbReference type="ARBA" id="ARBA00005594"/>
    </source>
</evidence>
<dbReference type="InterPro" id="IPR015273">
    <property type="entry name" value="Cys-tRNA-synt_Ia_DALR"/>
</dbReference>
<dbReference type="GO" id="GO:0005829">
    <property type="term" value="C:cytosol"/>
    <property type="evidence" value="ECO:0007669"/>
    <property type="project" value="TreeGrafter"/>
</dbReference>
<evidence type="ECO:0000256" key="3">
    <source>
        <dbReference type="ARBA" id="ARBA00011245"/>
    </source>
</evidence>